<dbReference type="EnsemblPlants" id="AET2Gv20138500.1">
    <property type="protein sequence ID" value="AET2Gv20138500.1"/>
    <property type="gene ID" value="AET2Gv20138500"/>
</dbReference>
<reference evidence="1" key="4">
    <citation type="submission" date="2019-03" db="UniProtKB">
        <authorList>
            <consortium name="EnsemblPlants"/>
        </authorList>
    </citation>
    <scope>IDENTIFICATION</scope>
</reference>
<reference evidence="1" key="3">
    <citation type="journal article" date="2017" name="Nature">
        <title>Genome sequence of the progenitor of the wheat D genome Aegilops tauschii.</title>
        <authorList>
            <person name="Luo M.C."/>
            <person name="Gu Y.Q."/>
            <person name="Puiu D."/>
            <person name="Wang H."/>
            <person name="Twardziok S.O."/>
            <person name="Deal K.R."/>
            <person name="Huo N."/>
            <person name="Zhu T."/>
            <person name="Wang L."/>
            <person name="Wang Y."/>
            <person name="McGuire P.E."/>
            <person name="Liu S."/>
            <person name="Long H."/>
            <person name="Ramasamy R.K."/>
            <person name="Rodriguez J.C."/>
            <person name="Van S.L."/>
            <person name="Yuan L."/>
            <person name="Wang Z."/>
            <person name="Xia Z."/>
            <person name="Xiao L."/>
            <person name="Anderson O.D."/>
            <person name="Ouyang S."/>
            <person name="Liang Y."/>
            <person name="Zimin A.V."/>
            <person name="Pertea G."/>
            <person name="Qi P."/>
            <person name="Bennetzen J.L."/>
            <person name="Dai X."/>
            <person name="Dawson M.W."/>
            <person name="Muller H.G."/>
            <person name="Kugler K."/>
            <person name="Rivarola-Duarte L."/>
            <person name="Spannagl M."/>
            <person name="Mayer K.F.X."/>
            <person name="Lu F.H."/>
            <person name="Bevan M.W."/>
            <person name="Leroy P."/>
            <person name="Li P."/>
            <person name="You F.M."/>
            <person name="Sun Q."/>
            <person name="Liu Z."/>
            <person name="Lyons E."/>
            <person name="Wicker T."/>
            <person name="Salzberg S.L."/>
            <person name="Devos K.M."/>
            <person name="Dvorak J."/>
        </authorList>
    </citation>
    <scope>NUCLEOTIDE SEQUENCE [LARGE SCALE GENOMIC DNA]</scope>
    <source>
        <strain evidence="1">cv. AL8/78</strain>
    </source>
</reference>
<proteinExistence type="predicted"/>
<reference evidence="1" key="5">
    <citation type="journal article" date="2021" name="G3 (Bethesda)">
        <title>Aegilops tauschii genome assembly Aet v5.0 features greater sequence contiguity and improved annotation.</title>
        <authorList>
            <person name="Wang L."/>
            <person name="Zhu T."/>
            <person name="Rodriguez J.C."/>
            <person name="Deal K.R."/>
            <person name="Dubcovsky J."/>
            <person name="McGuire P.E."/>
            <person name="Lux T."/>
            <person name="Spannagl M."/>
            <person name="Mayer K.F.X."/>
            <person name="Baldrich P."/>
            <person name="Meyers B.C."/>
            <person name="Huo N."/>
            <person name="Gu Y.Q."/>
            <person name="Zhou H."/>
            <person name="Devos K.M."/>
            <person name="Bennetzen J.L."/>
            <person name="Unver T."/>
            <person name="Budak H."/>
            <person name="Gulick P.J."/>
            <person name="Galiba G."/>
            <person name="Kalapos B."/>
            <person name="Nelson D.R."/>
            <person name="Li P."/>
            <person name="You F.M."/>
            <person name="Luo M.C."/>
            <person name="Dvorak J."/>
        </authorList>
    </citation>
    <scope>NUCLEOTIDE SEQUENCE [LARGE SCALE GENOMIC DNA]</scope>
    <source>
        <strain evidence="1">cv. AL8/78</strain>
    </source>
</reference>
<reference evidence="2" key="2">
    <citation type="journal article" date="2017" name="Nat. Plants">
        <title>The Aegilops tauschii genome reveals multiple impacts of transposons.</title>
        <authorList>
            <person name="Zhao G."/>
            <person name="Zou C."/>
            <person name="Li K."/>
            <person name="Wang K."/>
            <person name="Li T."/>
            <person name="Gao L."/>
            <person name="Zhang X."/>
            <person name="Wang H."/>
            <person name="Yang Z."/>
            <person name="Liu X."/>
            <person name="Jiang W."/>
            <person name="Mao L."/>
            <person name="Kong X."/>
            <person name="Jiao Y."/>
            <person name="Jia J."/>
        </authorList>
    </citation>
    <scope>NUCLEOTIDE SEQUENCE [LARGE SCALE GENOMIC DNA]</scope>
    <source>
        <strain evidence="2">cv. AL8/78</strain>
    </source>
</reference>
<dbReference type="Gramene" id="AET2Gv20138500.1">
    <property type="protein sequence ID" value="AET2Gv20138500.1"/>
    <property type="gene ID" value="AET2Gv20138500"/>
</dbReference>
<name>A0A453AHK6_AEGTS</name>
<keyword evidence="2" id="KW-1185">Reference proteome</keyword>
<dbReference type="AlphaFoldDB" id="A0A453AHK6"/>
<accession>A0A453AHK6</accession>
<protein>
    <submittedName>
        <fullName evidence="1">Uncharacterized protein</fullName>
    </submittedName>
</protein>
<dbReference type="Proteomes" id="UP000015105">
    <property type="component" value="Chromosome 2D"/>
</dbReference>
<evidence type="ECO:0000313" key="2">
    <source>
        <dbReference type="Proteomes" id="UP000015105"/>
    </source>
</evidence>
<evidence type="ECO:0000313" key="1">
    <source>
        <dbReference type="EnsemblPlants" id="AET2Gv20138500.1"/>
    </source>
</evidence>
<reference evidence="2" key="1">
    <citation type="journal article" date="2014" name="Science">
        <title>Ancient hybridizations among the ancestral genomes of bread wheat.</title>
        <authorList>
            <consortium name="International Wheat Genome Sequencing Consortium,"/>
            <person name="Marcussen T."/>
            <person name="Sandve S.R."/>
            <person name="Heier L."/>
            <person name="Spannagl M."/>
            <person name="Pfeifer M."/>
            <person name="Jakobsen K.S."/>
            <person name="Wulff B.B."/>
            <person name="Steuernagel B."/>
            <person name="Mayer K.F."/>
            <person name="Olsen O.A."/>
        </authorList>
    </citation>
    <scope>NUCLEOTIDE SEQUENCE [LARGE SCALE GENOMIC DNA]</scope>
    <source>
        <strain evidence="2">cv. AL8/78</strain>
    </source>
</reference>
<organism evidence="1 2">
    <name type="scientific">Aegilops tauschii subsp. strangulata</name>
    <name type="common">Goatgrass</name>
    <dbReference type="NCBI Taxonomy" id="200361"/>
    <lineage>
        <taxon>Eukaryota</taxon>
        <taxon>Viridiplantae</taxon>
        <taxon>Streptophyta</taxon>
        <taxon>Embryophyta</taxon>
        <taxon>Tracheophyta</taxon>
        <taxon>Spermatophyta</taxon>
        <taxon>Magnoliopsida</taxon>
        <taxon>Liliopsida</taxon>
        <taxon>Poales</taxon>
        <taxon>Poaceae</taxon>
        <taxon>BOP clade</taxon>
        <taxon>Pooideae</taxon>
        <taxon>Triticodae</taxon>
        <taxon>Triticeae</taxon>
        <taxon>Triticinae</taxon>
        <taxon>Aegilops</taxon>
    </lineage>
</organism>
<sequence length="51" mass="5590">VSATTLGVMKEQFQIGNEVCQMQEIEMKQADWADLFEPLGDPPSSETAVSC</sequence>